<dbReference type="PANTHER" id="PTHR37625">
    <property type="entry name" value="OUTER MEMBRANE LIPOPROTEIN-RELATED"/>
    <property type="match status" value="1"/>
</dbReference>
<dbReference type="Pfam" id="PF12790">
    <property type="entry name" value="T6SS-SciN"/>
    <property type="match status" value="1"/>
</dbReference>
<sequence>MIFLKFIVISVICMALYGCVSVPDKKNAKNDLDVFIFSSDDINEDVLGEASPVRVSILQLANAVEFNQMSELSANAGYKTHLGESVLDEVNFTIRPSSQMEFKLPLKDQTEYLGIVVAYRDLSKNWKLALYKQDKKWYQSGGDFLYLQVTSDGVIPLTKNEALTKIAAKKLEQQGQVLQDLTDKEKDKILKQLDKAMEDKKAADLKRGIFIEQSNKNIQVGE</sequence>
<dbReference type="PROSITE" id="PS51257">
    <property type="entry name" value="PROKAR_LIPOPROTEIN"/>
    <property type="match status" value="1"/>
</dbReference>
<dbReference type="RefSeq" id="WP_087618904.1">
    <property type="nucleotide sequence ID" value="NZ_NEXX01000001.1"/>
</dbReference>
<dbReference type="OrthoDB" id="5471061at2"/>
<reference evidence="1 2" key="1">
    <citation type="submission" date="2017-05" db="EMBL/GenBank/DDBJ databases">
        <title>Acinetobacter populi ANC 5415 (= PBJ7), whole genome shotgun sequencing project.</title>
        <authorList>
            <person name="Nemec A."/>
            <person name="Radolfova-Krizova L."/>
        </authorList>
    </citation>
    <scope>NUCLEOTIDE SEQUENCE [LARGE SCALE GENOMIC DNA]</scope>
    <source>
        <strain evidence="1 2">PBJ7</strain>
    </source>
</reference>
<comment type="caution">
    <text evidence="1">The sequence shown here is derived from an EMBL/GenBank/DDBJ whole genome shotgun (WGS) entry which is preliminary data.</text>
</comment>
<keyword evidence="1" id="KW-0449">Lipoprotein</keyword>
<evidence type="ECO:0000313" key="1">
    <source>
        <dbReference type="EMBL" id="OUY08262.1"/>
    </source>
</evidence>
<dbReference type="Proteomes" id="UP000196536">
    <property type="component" value="Unassembled WGS sequence"/>
</dbReference>
<dbReference type="NCBIfam" id="TIGR03352">
    <property type="entry name" value="VI_chp_3"/>
    <property type="match status" value="1"/>
</dbReference>
<dbReference type="InterPro" id="IPR017734">
    <property type="entry name" value="T6SS_SciN"/>
</dbReference>
<proteinExistence type="predicted"/>
<protein>
    <submittedName>
        <fullName evidence="1">Type VI secretion system-associated lipoprotein</fullName>
    </submittedName>
</protein>
<dbReference type="Gene3D" id="2.60.40.4150">
    <property type="entry name" value="Type VI secretion system, lipoprotein SciN"/>
    <property type="match status" value="1"/>
</dbReference>
<dbReference type="InterPro" id="IPR038706">
    <property type="entry name" value="Type_VI_SciN-like_sf"/>
</dbReference>
<dbReference type="PANTHER" id="PTHR37625:SF4">
    <property type="entry name" value="OUTER MEMBRANE LIPOPROTEIN"/>
    <property type="match status" value="1"/>
</dbReference>
<organism evidence="1 2">
    <name type="scientific">Acinetobacter populi</name>
    <dbReference type="NCBI Taxonomy" id="1582270"/>
    <lineage>
        <taxon>Bacteria</taxon>
        <taxon>Pseudomonadati</taxon>
        <taxon>Pseudomonadota</taxon>
        <taxon>Gammaproteobacteria</taxon>
        <taxon>Moraxellales</taxon>
        <taxon>Moraxellaceae</taxon>
        <taxon>Acinetobacter</taxon>
    </lineage>
</organism>
<gene>
    <name evidence="1" type="ORF">CAP51_01175</name>
</gene>
<keyword evidence="2" id="KW-1185">Reference proteome</keyword>
<name>A0A1Z9Z1G4_9GAMM</name>
<evidence type="ECO:0000313" key="2">
    <source>
        <dbReference type="Proteomes" id="UP000196536"/>
    </source>
</evidence>
<dbReference type="AlphaFoldDB" id="A0A1Z9Z1G4"/>
<dbReference type="EMBL" id="NEXX01000001">
    <property type="protein sequence ID" value="OUY08262.1"/>
    <property type="molecule type" value="Genomic_DNA"/>
</dbReference>
<accession>A0A1Z9Z1G4</accession>